<comment type="caution">
    <text evidence="2">The sequence shown here is derived from an EMBL/GenBank/DDBJ whole genome shotgun (WGS) entry which is preliminary data.</text>
</comment>
<evidence type="ECO:0000313" key="2">
    <source>
        <dbReference type="EMBL" id="CRG95871.1"/>
    </source>
</evidence>
<dbReference type="OrthoDB" id="361350at2759"/>
<name>A0A1J1GTU3_PLAGA</name>
<dbReference type="VEuPathDB" id="PlasmoDB:PGAL8A_00308300"/>
<dbReference type="RefSeq" id="XP_028528679.1">
    <property type="nucleotide sequence ID" value="XM_028672092.1"/>
</dbReference>
<keyword evidence="3" id="KW-1185">Reference proteome</keyword>
<proteinExistence type="predicted"/>
<accession>A0A1J1GTU3</accession>
<feature type="region of interest" description="Disordered" evidence="1">
    <location>
        <begin position="39"/>
        <end position="84"/>
    </location>
</feature>
<dbReference type="AlphaFoldDB" id="A0A1J1GTU3"/>
<evidence type="ECO:0000313" key="3">
    <source>
        <dbReference type="Proteomes" id="UP000220797"/>
    </source>
</evidence>
<sequence>MFIKNILLKKIKCFNIIDNNAVKKNSYCILIKKYYSHQRNSSNNKGNNEKKNEKDNYSEGTIYKEKNKIEKKEKDNSNLKEDANNMKNNYNDTINIYDKKKPNFIINFVLNLFVEKHNKENKIQYINEFKNELNKYLRSSDSNISCSKNQITFTNIFAILYLCYKEKIFDLEFLSKLSEKFDELFKSKNEKEILNSDNINYFIMFFYYFSYLNVKNITLNNKIKDFIINNEVDPLIIYKYLESLSLINDENNNITPVVQIFVETFYDYNNYLLLKILQFLHNLNYIDRDIFFLLTKKLNKNIYNENGNLYELCMLSRIYALYKKENITFFNYLYEDLMINITKYEDNFQNDENYYVNELENNEKKKFENGNEKRNIEKIDKILSNNDSNILNDEENHKEVADSYIHEIENMNRDNYFFFKNSLYNDGLNFYPFFISSKTTNKECFKTKQKLNINFTNNENKSKDDNAHISKWNKMFFYEEYKMKDIKNEKFVNCEDNKSEDEIIEVNSKFLKENLYYEFSYEKLVEIFVNISNQLDNLKIDINKKDVVIISNYDKMIQYKKKLLFIENYYIGHIFHIIDSMLSLNIHHNCAYFDKLKKKILNLIKNNESYIIDNFDSNEIKSLLIFLAHINKYYKESFIYCITHRMVDLYINGLCKPETLSIFFYNLLSFTKKKIVKKNRFNHTIRNTIYNSYFWLNDNKNITKEDNNISTLEKKEISNIYNNIKVKNHTLLQLLSIYICKNVYFISLPTLASLLRSLSYLSFNNFNFYNVFIPLFLKHIENLKNVDILNITQAYNKQKIKNKYFYYLLSKQYQNNYSNKLKNSEPKIKLIG</sequence>
<dbReference type="EMBL" id="CVMV01000045">
    <property type="protein sequence ID" value="CRG95871.1"/>
    <property type="molecule type" value="Genomic_DNA"/>
</dbReference>
<dbReference type="Proteomes" id="UP000220797">
    <property type="component" value="Unassembled WGS sequence"/>
</dbReference>
<dbReference type="GeneID" id="39731616"/>
<protein>
    <submittedName>
        <fullName evidence="2">Uncharacterized protein</fullName>
    </submittedName>
</protein>
<gene>
    <name evidence="2" type="ORF">PGAL8A_00308300</name>
</gene>
<feature type="compositionally biased region" description="Basic and acidic residues" evidence="1">
    <location>
        <begin position="47"/>
        <end position="84"/>
    </location>
</feature>
<organism evidence="2 3">
    <name type="scientific">Plasmodium gallinaceum</name>
    <dbReference type="NCBI Taxonomy" id="5849"/>
    <lineage>
        <taxon>Eukaryota</taxon>
        <taxon>Sar</taxon>
        <taxon>Alveolata</taxon>
        <taxon>Apicomplexa</taxon>
        <taxon>Aconoidasida</taxon>
        <taxon>Haemosporida</taxon>
        <taxon>Plasmodiidae</taxon>
        <taxon>Plasmodium</taxon>
        <taxon>Plasmodium (Haemamoeba)</taxon>
    </lineage>
</organism>
<reference evidence="2" key="1">
    <citation type="submission" date="2015-04" db="EMBL/GenBank/DDBJ databases">
        <authorList>
            <consortium name="Pathogen Informatics"/>
        </authorList>
    </citation>
    <scope>NUCLEOTIDE SEQUENCE [LARGE SCALE GENOMIC DNA]</scope>
    <source>
        <strain evidence="2">8A</strain>
    </source>
</reference>
<evidence type="ECO:0000256" key="1">
    <source>
        <dbReference type="SAM" id="MobiDB-lite"/>
    </source>
</evidence>
<dbReference type="OMA" id="ENYYIGH"/>